<dbReference type="InterPro" id="IPR052037">
    <property type="entry name" value="LPS_export_LptA"/>
</dbReference>
<feature type="domain" description="Organic solvent tolerance-like N-terminal" evidence="3">
    <location>
        <begin position="46"/>
        <end position="151"/>
    </location>
</feature>
<evidence type="ECO:0000256" key="2">
    <source>
        <dbReference type="SAM" id="SignalP"/>
    </source>
</evidence>
<organism evidence="4 5">
    <name type="scientific">Mesobaculum littorinae</name>
    <dbReference type="NCBI Taxonomy" id="2486419"/>
    <lineage>
        <taxon>Bacteria</taxon>
        <taxon>Pseudomonadati</taxon>
        <taxon>Pseudomonadota</taxon>
        <taxon>Alphaproteobacteria</taxon>
        <taxon>Rhodobacterales</taxon>
        <taxon>Roseobacteraceae</taxon>
        <taxon>Mesobaculum</taxon>
    </lineage>
</organism>
<evidence type="ECO:0000256" key="1">
    <source>
        <dbReference type="ARBA" id="ARBA00022729"/>
    </source>
</evidence>
<feature type="signal peptide" evidence="2">
    <location>
        <begin position="1"/>
        <end position="27"/>
    </location>
</feature>
<dbReference type="PANTHER" id="PTHR36504">
    <property type="entry name" value="LIPOPOLYSACCHARIDE EXPORT SYSTEM PROTEIN LPTA"/>
    <property type="match status" value="1"/>
</dbReference>
<protein>
    <submittedName>
        <fullName evidence="4">Lipopolysaccharide transport periplasmic protein LptA</fullName>
    </submittedName>
</protein>
<dbReference type="Gene3D" id="2.60.450.10">
    <property type="entry name" value="Lipopolysaccharide (LPS) transport protein A like domain"/>
    <property type="match status" value="1"/>
</dbReference>
<dbReference type="InterPro" id="IPR005653">
    <property type="entry name" value="OstA-like_N"/>
</dbReference>
<dbReference type="Proteomes" id="UP000285908">
    <property type="component" value="Unassembled WGS sequence"/>
</dbReference>
<reference evidence="4 5" key="1">
    <citation type="submission" date="2018-11" db="EMBL/GenBank/DDBJ databases">
        <title>Mesobaculum littorinae gen. nov., sp. nov., isolated from Littorina scabra that represents a novel genus of the order Rhodobacteraceae.</title>
        <authorList>
            <person name="Li F."/>
        </authorList>
    </citation>
    <scope>NUCLEOTIDE SEQUENCE [LARGE SCALE GENOMIC DNA]</scope>
    <source>
        <strain evidence="4 5">M0103</strain>
    </source>
</reference>
<proteinExistence type="predicted"/>
<comment type="caution">
    <text evidence="4">The sequence shown here is derived from an EMBL/GenBank/DDBJ whole genome shotgun (WGS) entry which is preliminary data.</text>
</comment>
<keyword evidence="5" id="KW-1185">Reference proteome</keyword>
<gene>
    <name evidence="4" type="ORF">EKE94_10260</name>
</gene>
<evidence type="ECO:0000313" key="5">
    <source>
        <dbReference type="Proteomes" id="UP000285908"/>
    </source>
</evidence>
<dbReference type="Pfam" id="PF03968">
    <property type="entry name" value="LptD_N"/>
    <property type="match status" value="1"/>
</dbReference>
<feature type="chain" id="PRO_5019482708" evidence="2">
    <location>
        <begin position="28"/>
        <end position="168"/>
    </location>
</feature>
<dbReference type="GO" id="GO:0030288">
    <property type="term" value="C:outer membrane-bounded periplasmic space"/>
    <property type="evidence" value="ECO:0007669"/>
    <property type="project" value="TreeGrafter"/>
</dbReference>
<dbReference type="OrthoDB" id="9811926at2"/>
<accession>A0A438AH03</accession>
<sequence>MNHFARATALALAAALLPATLAAPVLAQSATIAFDGLQQDTSQPVEVTADSLQIAQADGAATFTGNVLVAQGDMRMAAGQVRVAYAAEGGRIARMHASDGVTFTAGDEAAESREAVYDIDAGTLVMTGDVVLTQGQNALSSNRLSIDLTTGTGTLEGGVRTVFQSGGN</sequence>
<name>A0A438AH03_9RHOB</name>
<evidence type="ECO:0000259" key="3">
    <source>
        <dbReference type="Pfam" id="PF03968"/>
    </source>
</evidence>
<dbReference type="EMBL" id="RQXX01000003">
    <property type="protein sequence ID" value="RVV97857.1"/>
    <property type="molecule type" value="Genomic_DNA"/>
</dbReference>
<dbReference type="PANTHER" id="PTHR36504:SF1">
    <property type="entry name" value="LIPOPOLYSACCHARIDE EXPORT SYSTEM PROTEIN LPTA"/>
    <property type="match status" value="1"/>
</dbReference>
<dbReference type="AlphaFoldDB" id="A0A438AH03"/>
<keyword evidence="1 2" id="KW-0732">Signal</keyword>
<dbReference type="RefSeq" id="WP_127906522.1">
    <property type="nucleotide sequence ID" value="NZ_RQXX01000003.1"/>
</dbReference>
<dbReference type="GO" id="GO:0009279">
    <property type="term" value="C:cell outer membrane"/>
    <property type="evidence" value="ECO:0007669"/>
    <property type="project" value="TreeGrafter"/>
</dbReference>
<dbReference type="GO" id="GO:0017089">
    <property type="term" value="F:glycolipid transfer activity"/>
    <property type="evidence" value="ECO:0007669"/>
    <property type="project" value="TreeGrafter"/>
</dbReference>
<dbReference type="GO" id="GO:0015920">
    <property type="term" value="P:lipopolysaccharide transport"/>
    <property type="evidence" value="ECO:0007669"/>
    <property type="project" value="TreeGrafter"/>
</dbReference>
<evidence type="ECO:0000313" key="4">
    <source>
        <dbReference type="EMBL" id="RVV97857.1"/>
    </source>
</evidence>